<feature type="compositionally biased region" description="Polar residues" evidence="2">
    <location>
        <begin position="251"/>
        <end position="273"/>
    </location>
</feature>
<gene>
    <name evidence="3" type="ORF">EST38_g13190</name>
</gene>
<keyword evidence="4" id="KW-1185">Reference proteome</keyword>
<evidence type="ECO:0000313" key="4">
    <source>
        <dbReference type="Proteomes" id="UP000290288"/>
    </source>
</evidence>
<feature type="compositionally biased region" description="Basic residues" evidence="2">
    <location>
        <begin position="282"/>
        <end position="296"/>
    </location>
</feature>
<protein>
    <submittedName>
        <fullName evidence="3">Uncharacterized protein</fullName>
    </submittedName>
</protein>
<feature type="compositionally biased region" description="Basic and acidic residues" evidence="2">
    <location>
        <begin position="315"/>
        <end position="328"/>
    </location>
</feature>
<feature type="compositionally biased region" description="Polar residues" evidence="2">
    <location>
        <begin position="329"/>
        <end position="338"/>
    </location>
</feature>
<sequence length="338" mass="38890">MPASRNTQTTSSTSFSTRHAHSISPPCAKNNQTDPNAHLRRFDFDYSYRTAVTQEEFKEAEEEINKIKNWEDFHRYAQHHAAATGDFWDFPENFRYYSRLHNNIGSTEGDLQWVQERINMAKNRAQDLQHDITSFENQRGTLLWRQEKNKKTFNDDLANVKKALRDGGMAYRQMDEQHLIKQAYKNGLPVPTFSNIRLLPSYELANNKHSFCSRCKRKGHLAAHHWDVKCSNCGVSAPGHYPPECPRPRKNTATTLLPADNPSSSNNTATTILPSPVIEKVTHRKNKKSAQKKAKKVSWGVGQSKPWGSWNSAPRSEEWSRKETESHLNNDGYNGWTY</sequence>
<accession>A0A4Q2D2H3</accession>
<proteinExistence type="predicted"/>
<feature type="region of interest" description="Disordered" evidence="2">
    <location>
        <begin position="1"/>
        <end position="36"/>
    </location>
</feature>
<dbReference type="OrthoDB" id="3130631at2759"/>
<name>A0A4Q2D2H3_9AGAR</name>
<organism evidence="3 4">
    <name type="scientific">Candolleomyces aberdarensis</name>
    <dbReference type="NCBI Taxonomy" id="2316362"/>
    <lineage>
        <taxon>Eukaryota</taxon>
        <taxon>Fungi</taxon>
        <taxon>Dikarya</taxon>
        <taxon>Basidiomycota</taxon>
        <taxon>Agaricomycotina</taxon>
        <taxon>Agaricomycetes</taxon>
        <taxon>Agaricomycetidae</taxon>
        <taxon>Agaricales</taxon>
        <taxon>Agaricineae</taxon>
        <taxon>Psathyrellaceae</taxon>
        <taxon>Candolleomyces</taxon>
    </lineage>
</organism>
<feature type="coiled-coil region" evidence="1">
    <location>
        <begin position="111"/>
        <end position="138"/>
    </location>
</feature>
<keyword evidence="1" id="KW-0175">Coiled coil</keyword>
<dbReference type="Proteomes" id="UP000290288">
    <property type="component" value="Unassembled WGS sequence"/>
</dbReference>
<feature type="compositionally biased region" description="Low complexity" evidence="2">
    <location>
        <begin position="1"/>
        <end position="17"/>
    </location>
</feature>
<evidence type="ECO:0000313" key="3">
    <source>
        <dbReference type="EMBL" id="RXW12666.1"/>
    </source>
</evidence>
<reference evidence="3 4" key="1">
    <citation type="submission" date="2019-01" db="EMBL/GenBank/DDBJ databases">
        <title>Draft genome sequence of Psathyrella aberdarensis IHI B618.</title>
        <authorList>
            <person name="Buettner E."/>
            <person name="Kellner H."/>
        </authorList>
    </citation>
    <scope>NUCLEOTIDE SEQUENCE [LARGE SCALE GENOMIC DNA]</scope>
    <source>
        <strain evidence="3 4">IHI B618</strain>
    </source>
</reference>
<evidence type="ECO:0000256" key="2">
    <source>
        <dbReference type="SAM" id="MobiDB-lite"/>
    </source>
</evidence>
<dbReference type="AlphaFoldDB" id="A0A4Q2D2H3"/>
<feature type="region of interest" description="Disordered" evidence="2">
    <location>
        <begin position="247"/>
        <end position="338"/>
    </location>
</feature>
<dbReference type="EMBL" id="SDEE01001164">
    <property type="protein sequence ID" value="RXW12666.1"/>
    <property type="molecule type" value="Genomic_DNA"/>
</dbReference>
<evidence type="ECO:0000256" key="1">
    <source>
        <dbReference type="SAM" id="Coils"/>
    </source>
</evidence>
<comment type="caution">
    <text evidence="3">The sequence shown here is derived from an EMBL/GenBank/DDBJ whole genome shotgun (WGS) entry which is preliminary data.</text>
</comment>